<dbReference type="SUPFAM" id="SSF56112">
    <property type="entry name" value="Protein kinase-like (PK-like)"/>
    <property type="match status" value="1"/>
</dbReference>
<dbReference type="PROSITE" id="PS00108">
    <property type="entry name" value="PROTEIN_KINASE_ST"/>
    <property type="match status" value="1"/>
</dbReference>
<name>A0A9D4UC41_ADICA</name>
<dbReference type="PANTHER" id="PTHR24056">
    <property type="entry name" value="CELL DIVISION PROTEIN KINASE"/>
    <property type="match status" value="1"/>
</dbReference>
<protein>
    <recommendedName>
        <fullName evidence="9">Protein kinase domain-containing protein</fullName>
    </recommendedName>
</protein>
<evidence type="ECO:0000256" key="1">
    <source>
        <dbReference type="ARBA" id="ARBA00006485"/>
    </source>
</evidence>
<dbReference type="OrthoDB" id="1903257at2759"/>
<dbReference type="FunFam" id="3.30.200.20:FF:000021">
    <property type="entry name" value="probable serine/threonine-protein kinase At1g54610"/>
    <property type="match status" value="1"/>
</dbReference>
<feature type="compositionally biased region" description="Basic and acidic residues" evidence="8">
    <location>
        <begin position="389"/>
        <end position="398"/>
    </location>
</feature>
<dbReference type="PROSITE" id="PS50011">
    <property type="entry name" value="PROTEIN_KINASE_DOM"/>
    <property type="match status" value="1"/>
</dbReference>
<evidence type="ECO:0000256" key="5">
    <source>
        <dbReference type="ARBA" id="ARBA00022777"/>
    </source>
</evidence>
<dbReference type="Gene3D" id="1.10.510.10">
    <property type="entry name" value="Transferase(Phosphotransferase) domain 1"/>
    <property type="match status" value="1"/>
</dbReference>
<feature type="region of interest" description="Disordered" evidence="8">
    <location>
        <begin position="657"/>
        <end position="702"/>
    </location>
</feature>
<proteinExistence type="inferred from homology"/>
<feature type="domain" description="Protein kinase" evidence="9">
    <location>
        <begin position="85"/>
        <end position="369"/>
    </location>
</feature>
<gene>
    <name evidence="10" type="ORF">GOP47_0019994</name>
</gene>
<dbReference type="GO" id="GO:0008353">
    <property type="term" value="F:RNA polymerase II CTD heptapeptide repeat kinase activity"/>
    <property type="evidence" value="ECO:0007669"/>
    <property type="project" value="TreeGrafter"/>
</dbReference>
<reference evidence="10" key="1">
    <citation type="submission" date="2021-01" db="EMBL/GenBank/DDBJ databases">
        <title>Adiantum capillus-veneris genome.</title>
        <authorList>
            <person name="Fang Y."/>
            <person name="Liao Q."/>
        </authorList>
    </citation>
    <scope>NUCLEOTIDE SEQUENCE</scope>
    <source>
        <strain evidence="10">H3</strain>
        <tissue evidence="10">Leaf</tissue>
    </source>
</reference>
<evidence type="ECO:0000256" key="7">
    <source>
        <dbReference type="PROSITE-ProRule" id="PRU10141"/>
    </source>
</evidence>
<dbReference type="Proteomes" id="UP000886520">
    <property type="component" value="Chromosome 19"/>
</dbReference>
<evidence type="ECO:0000256" key="2">
    <source>
        <dbReference type="ARBA" id="ARBA00022527"/>
    </source>
</evidence>
<dbReference type="GO" id="GO:0032968">
    <property type="term" value="P:positive regulation of transcription elongation by RNA polymerase II"/>
    <property type="evidence" value="ECO:0007669"/>
    <property type="project" value="TreeGrafter"/>
</dbReference>
<dbReference type="PANTHER" id="PTHR24056:SF481">
    <property type="entry name" value="OS02G0559300 PROTEIN"/>
    <property type="match status" value="1"/>
</dbReference>
<evidence type="ECO:0000256" key="3">
    <source>
        <dbReference type="ARBA" id="ARBA00022679"/>
    </source>
</evidence>
<feature type="compositionally biased region" description="Basic and acidic residues" evidence="8">
    <location>
        <begin position="408"/>
        <end position="418"/>
    </location>
</feature>
<keyword evidence="5" id="KW-0418">Kinase</keyword>
<feature type="region of interest" description="Disordered" evidence="8">
    <location>
        <begin position="387"/>
        <end position="423"/>
    </location>
</feature>
<comment type="similarity">
    <text evidence="1">Belongs to the protein kinase superfamily. CMGC Ser/Thr protein kinase family. CDC2/CDKX subfamily.</text>
</comment>
<keyword evidence="3" id="KW-0808">Transferase</keyword>
<dbReference type="SMART" id="SM00220">
    <property type="entry name" value="S_TKc"/>
    <property type="match status" value="1"/>
</dbReference>
<keyword evidence="4 7" id="KW-0547">Nucleotide-binding</keyword>
<organism evidence="10 11">
    <name type="scientific">Adiantum capillus-veneris</name>
    <name type="common">Maidenhair fern</name>
    <dbReference type="NCBI Taxonomy" id="13818"/>
    <lineage>
        <taxon>Eukaryota</taxon>
        <taxon>Viridiplantae</taxon>
        <taxon>Streptophyta</taxon>
        <taxon>Embryophyta</taxon>
        <taxon>Tracheophyta</taxon>
        <taxon>Polypodiopsida</taxon>
        <taxon>Polypodiidae</taxon>
        <taxon>Polypodiales</taxon>
        <taxon>Pteridineae</taxon>
        <taxon>Pteridaceae</taxon>
        <taxon>Vittarioideae</taxon>
        <taxon>Adiantum</taxon>
    </lineage>
</organism>
<dbReference type="InterPro" id="IPR050108">
    <property type="entry name" value="CDK"/>
</dbReference>
<dbReference type="GO" id="GO:0000307">
    <property type="term" value="C:cyclin-dependent protein kinase holoenzyme complex"/>
    <property type="evidence" value="ECO:0007669"/>
    <property type="project" value="TreeGrafter"/>
</dbReference>
<evidence type="ECO:0000259" key="9">
    <source>
        <dbReference type="PROSITE" id="PS50011"/>
    </source>
</evidence>
<sequence length="733" mass="82679">MDAWGPLSLRLQPALQTRKSAMAKPLFTTSLSYMTRSRLYQNMRHKEKFLTPQLSKVRRTGWPDWLVAVAGEALKGWLPRRANSFEKIDKIGQGTYSNVYKARDLESGQVVALKKVRFEKMEPESVRFMAREIIILRKLDHPNVVKLEGLVTSRMSCSLYLVFEFLDHDLAGISATPNISFTEPQVKCYLLQILKGLDHCHKQGVLHRDIKGSNLLLDREGNLKIADFGLATFFQPDKKQQLTTRVVTLWYRPPELLLGATEYDTGIDLWSVGCILGELFAGRPILPGRTEVEQLHKIFKLCGSPPEEYWNKYKLSHATIFKPQHPYKRILTETYKHFPQSALDLLDVLLALDPQDRGSASSALQSDFFNTKPFACEPACLPKYVPSKSDGKGRDVKGRRQRSVAAKTGEDSSQKEGSQEISSKLAAAQESLNPKNGAILTSNNARSKSERFIIQPKEIAFKLPPNLPRQQQREGGRNEVHALPPDGAQPEIAVPNLTWAGLLDRKPRDEGPNAVRTRPPLSRSIRHTTTMPDFSNITALGSYATQHQGSGLSKLSTLVATRNNRSQELQQDGFELKSSERFSDRRAMKAGPMRPAHLVRGIDGLNAQEHAGHERDNKTGLSGLTSRIHISGPLLTKSADVERIMHEHDSHMQKAFRRARHGRDKKGELQAFGDKGANESMRDGGYKDRYETSMANDGHSKYRPRMLGETSKMKKDAEVMPEMYDYHHELQYL</sequence>
<dbReference type="Pfam" id="PF00069">
    <property type="entry name" value="Pkinase"/>
    <property type="match status" value="1"/>
</dbReference>
<dbReference type="CDD" id="cd07840">
    <property type="entry name" value="STKc_CDK9_like"/>
    <property type="match status" value="1"/>
</dbReference>
<comment type="caution">
    <text evidence="10">The sequence shown here is derived from an EMBL/GenBank/DDBJ whole genome shotgun (WGS) entry which is preliminary data.</text>
</comment>
<dbReference type="GO" id="GO:0005524">
    <property type="term" value="F:ATP binding"/>
    <property type="evidence" value="ECO:0007669"/>
    <property type="project" value="UniProtKB-UniRule"/>
</dbReference>
<dbReference type="Gene3D" id="3.30.200.20">
    <property type="entry name" value="Phosphorylase Kinase, domain 1"/>
    <property type="match status" value="1"/>
</dbReference>
<feature type="binding site" evidence="7">
    <location>
        <position position="114"/>
    </location>
    <ligand>
        <name>ATP</name>
        <dbReference type="ChEBI" id="CHEBI:30616"/>
    </ligand>
</feature>
<evidence type="ECO:0000256" key="4">
    <source>
        <dbReference type="ARBA" id="ARBA00022741"/>
    </source>
</evidence>
<dbReference type="EMBL" id="JABFUD020000019">
    <property type="protein sequence ID" value="KAI5065299.1"/>
    <property type="molecule type" value="Genomic_DNA"/>
</dbReference>
<dbReference type="PROSITE" id="PS00107">
    <property type="entry name" value="PROTEIN_KINASE_ATP"/>
    <property type="match status" value="1"/>
</dbReference>
<keyword evidence="11" id="KW-1185">Reference proteome</keyword>
<dbReference type="FunFam" id="1.10.510.10:FF:000043">
    <property type="entry name" value="probable serine/threonine-protein kinase At1g54610"/>
    <property type="match status" value="1"/>
</dbReference>
<dbReference type="InterPro" id="IPR008271">
    <property type="entry name" value="Ser/Thr_kinase_AS"/>
</dbReference>
<dbReference type="AlphaFoldDB" id="A0A9D4UC41"/>
<evidence type="ECO:0000256" key="8">
    <source>
        <dbReference type="SAM" id="MobiDB-lite"/>
    </source>
</evidence>
<feature type="region of interest" description="Disordered" evidence="8">
    <location>
        <begin position="504"/>
        <end position="528"/>
    </location>
</feature>
<evidence type="ECO:0000256" key="6">
    <source>
        <dbReference type="ARBA" id="ARBA00022840"/>
    </source>
</evidence>
<evidence type="ECO:0000313" key="10">
    <source>
        <dbReference type="EMBL" id="KAI5065299.1"/>
    </source>
</evidence>
<dbReference type="InterPro" id="IPR011009">
    <property type="entry name" value="Kinase-like_dom_sf"/>
</dbReference>
<feature type="compositionally biased region" description="Basic and acidic residues" evidence="8">
    <location>
        <begin position="676"/>
        <end position="691"/>
    </location>
</feature>
<dbReference type="InterPro" id="IPR017441">
    <property type="entry name" value="Protein_kinase_ATP_BS"/>
</dbReference>
<keyword evidence="6 7" id="KW-0067">ATP-binding</keyword>
<dbReference type="GO" id="GO:0005634">
    <property type="term" value="C:nucleus"/>
    <property type="evidence" value="ECO:0007669"/>
    <property type="project" value="TreeGrafter"/>
</dbReference>
<dbReference type="InterPro" id="IPR000719">
    <property type="entry name" value="Prot_kinase_dom"/>
</dbReference>
<keyword evidence="2" id="KW-0723">Serine/threonine-protein kinase</keyword>
<accession>A0A9D4UC41</accession>
<evidence type="ECO:0000313" key="11">
    <source>
        <dbReference type="Proteomes" id="UP000886520"/>
    </source>
</evidence>